<proteinExistence type="predicted"/>
<keyword evidence="3 6" id="KW-1133">Transmembrane helix</keyword>
<dbReference type="GO" id="GO:0016020">
    <property type="term" value="C:membrane"/>
    <property type="evidence" value="ECO:0007669"/>
    <property type="project" value="UniProtKB-SubCell"/>
</dbReference>
<dbReference type="InterPro" id="IPR004710">
    <property type="entry name" value="Bilac:Na_transpt"/>
</dbReference>
<dbReference type="InterPro" id="IPR038770">
    <property type="entry name" value="Na+/solute_symporter_sf"/>
</dbReference>
<comment type="subcellular location">
    <subcellularLocation>
        <location evidence="1">Membrane</location>
        <topology evidence="1">Multi-pass membrane protein</topology>
    </subcellularLocation>
</comment>
<reference evidence="7" key="1">
    <citation type="journal article" date="2021" name="PeerJ">
        <title>Extensive microbial diversity within the chicken gut microbiome revealed by metagenomics and culture.</title>
        <authorList>
            <person name="Gilroy R."/>
            <person name="Ravi A."/>
            <person name="Getino M."/>
            <person name="Pursley I."/>
            <person name="Horton D.L."/>
            <person name="Alikhan N.F."/>
            <person name="Baker D."/>
            <person name="Gharbi K."/>
            <person name="Hall N."/>
            <person name="Watson M."/>
            <person name="Adriaenssens E.M."/>
            <person name="Foster-Nyarko E."/>
            <person name="Jarju S."/>
            <person name="Secka A."/>
            <person name="Antonio M."/>
            <person name="Oren A."/>
            <person name="Chaudhuri R.R."/>
            <person name="La Ragione R."/>
            <person name="Hildebrand F."/>
            <person name="Pallen M.J."/>
        </authorList>
    </citation>
    <scope>NUCLEOTIDE SEQUENCE</scope>
    <source>
        <strain evidence="7">CHK32-1732</strain>
    </source>
</reference>
<dbReference type="Proteomes" id="UP000824190">
    <property type="component" value="Unassembled WGS sequence"/>
</dbReference>
<feature type="region of interest" description="Disordered" evidence="5">
    <location>
        <begin position="1"/>
        <end position="23"/>
    </location>
</feature>
<dbReference type="PANTHER" id="PTHR10361:SF28">
    <property type="entry name" value="P3 PROTEIN-RELATED"/>
    <property type="match status" value="1"/>
</dbReference>
<evidence type="ECO:0000256" key="1">
    <source>
        <dbReference type="ARBA" id="ARBA00004141"/>
    </source>
</evidence>
<dbReference type="PANTHER" id="PTHR10361">
    <property type="entry name" value="SODIUM-BILE ACID COTRANSPORTER"/>
    <property type="match status" value="1"/>
</dbReference>
<sequence>MSTSPSSPADPSSSATPTAETPAQDRSAYVATLGFPILVIIGGIIGFLGGDDLSSVTSDWVNWLLGLIMFGMGLTLKPNDFALVVKRPLPVVIGVIAQFVIMPLTALFVVWVLGLPSAIAAGVILVGCAPGGTASNVVSYLARGDLALSVAMTSVSTLLAPLLTPLLTHWLAGEYMPLDGGAMALDIVKVVLVPVIAGLVLRLLLPGIVNALLPVLPWISVIAIAVVVAIVVSGNRDNLLDAGLLVLVAVVLHNVLGLALGYGAGKITGQPVPTRRTMAIEVGMQNSGLAAGLAAQHMEPMSALPGAIFSVWHNLSGAVFAALCRAIDGRRNGTANAVGGTAPETAADSSPDVN</sequence>
<feature type="transmembrane region" description="Helical" evidence="6">
    <location>
        <begin position="119"/>
        <end position="139"/>
    </location>
</feature>
<comment type="caution">
    <text evidence="7">The sequence shown here is derived from an EMBL/GenBank/DDBJ whole genome shotgun (WGS) entry which is preliminary data.</text>
</comment>
<organism evidence="7 8">
    <name type="scientific">Candidatus Corynebacterium avicola</name>
    <dbReference type="NCBI Taxonomy" id="2838527"/>
    <lineage>
        <taxon>Bacteria</taxon>
        <taxon>Bacillati</taxon>
        <taxon>Actinomycetota</taxon>
        <taxon>Actinomycetes</taxon>
        <taxon>Mycobacteriales</taxon>
        <taxon>Corynebacteriaceae</taxon>
        <taxon>Corynebacterium</taxon>
    </lineage>
</organism>
<feature type="transmembrane region" description="Helical" evidence="6">
    <location>
        <begin position="28"/>
        <end position="48"/>
    </location>
</feature>
<feature type="transmembrane region" description="Helical" evidence="6">
    <location>
        <begin position="187"/>
        <end position="205"/>
    </location>
</feature>
<gene>
    <name evidence="7" type="ORF">H9870_11575</name>
</gene>
<accession>A0A9D1RPS5</accession>
<keyword evidence="2 6" id="KW-0812">Transmembrane</keyword>
<dbReference type="Pfam" id="PF01758">
    <property type="entry name" value="SBF"/>
    <property type="match status" value="1"/>
</dbReference>
<feature type="transmembrane region" description="Helical" evidence="6">
    <location>
        <begin position="212"/>
        <end position="232"/>
    </location>
</feature>
<keyword evidence="4 6" id="KW-0472">Membrane</keyword>
<evidence type="ECO:0000313" key="8">
    <source>
        <dbReference type="Proteomes" id="UP000824190"/>
    </source>
</evidence>
<evidence type="ECO:0000256" key="3">
    <source>
        <dbReference type="ARBA" id="ARBA00022989"/>
    </source>
</evidence>
<protein>
    <submittedName>
        <fullName evidence="7">Bile acid:sodium symporter family protein</fullName>
    </submittedName>
</protein>
<feature type="transmembrane region" description="Helical" evidence="6">
    <location>
        <begin position="146"/>
        <end position="167"/>
    </location>
</feature>
<evidence type="ECO:0000256" key="5">
    <source>
        <dbReference type="SAM" id="MobiDB-lite"/>
    </source>
</evidence>
<dbReference type="Gene3D" id="1.20.1530.20">
    <property type="match status" value="1"/>
</dbReference>
<reference evidence="7" key="2">
    <citation type="submission" date="2021-04" db="EMBL/GenBank/DDBJ databases">
        <authorList>
            <person name="Gilroy R."/>
        </authorList>
    </citation>
    <scope>NUCLEOTIDE SEQUENCE</scope>
    <source>
        <strain evidence="7">CHK32-1732</strain>
    </source>
</reference>
<evidence type="ECO:0000313" key="7">
    <source>
        <dbReference type="EMBL" id="HIW92286.1"/>
    </source>
</evidence>
<name>A0A9D1RPS5_9CORY</name>
<dbReference type="InterPro" id="IPR002657">
    <property type="entry name" value="BilAc:Na_symport/Acr3"/>
</dbReference>
<dbReference type="AlphaFoldDB" id="A0A9D1RPS5"/>
<feature type="transmembrane region" description="Helical" evidence="6">
    <location>
        <begin position="244"/>
        <end position="265"/>
    </location>
</feature>
<feature type="compositionally biased region" description="Low complexity" evidence="5">
    <location>
        <begin position="1"/>
        <end position="22"/>
    </location>
</feature>
<evidence type="ECO:0000256" key="4">
    <source>
        <dbReference type="ARBA" id="ARBA00023136"/>
    </source>
</evidence>
<evidence type="ECO:0000256" key="6">
    <source>
        <dbReference type="SAM" id="Phobius"/>
    </source>
</evidence>
<feature type="region of interest" description="Disordered" evidence="5">
    <location>
        <begin position="334"/>
        <end position="354"/>
    </location>
</feature>
<evidence type="ECO:0000256" key="2">
    <source>
        <dbReference type="ARBA" id="ARBA00022692"/>
    </source>
</evidence>
<feature type="transmembrane region" description="Helical" evidence="6">
    <location>
        <begin position="60"/>
        <end position="77"/>
    </location>
</feature>
<dbReference type="EMBL" id="DXGC01000096">
    <property type="protein sequence ID" value="HIW92286.1"/>
    <property type="molecule type" value="Genomic_DNA"/>
</dbReference>
<feature type="transmembrane region" description="Helical" evidence="6">
    <location>
        <begin position="89"/>
        <end position="113"/>
    </location>
</feature>